<feature type="signal peptide" evidence="1">
    <location>
        <begin position="1"/>
        <end position="20"/>
    </location>
</feature>
<evidence type="ECO:0000313" key="4">
    <source>
        <dbReference type="Proteomes" id="UP000440498"/>
    </source>
</evidence>
<proteinExistence type="predicted"/>
<organism evidence="3 4">
    <name type="scientific">Rugamonas aquatica</name>
    <dbReference type="NCBI Taxonomy" id="2743357"/>
    <lineage>
        <taxon>Bacteria</taxon>
        <taxon>Pseudomonadati</taxon>
        <taxon>Pseudomonadota</taxon>
        <taxon>Betaproteobacteria</taxon>
        <taxon>Burkholderiales</taxon>
        <taxon>Oxalobacteraceae</taxon>
        <taxon>Telluria group</taxon>
        <taxon>Rugamonas</taxon>
    </lineage>
</organism>
<dbReference type="AlphaFoldDB" id="A0A6A7N9J4"/>
<dbReference type="RefSeq" id="WP_152840941.1">
    <property type="nucleotide sequence ID" value="NZ_WHUG01000015.1"/>
</dbReference>
<accession>A0A6A7N9J4</accession>
<gene>
    <name evidence="3" type="ORF">GEV02_26725</name>
</gene>
<dbReference type="InterPro" id="IPR021860">
    <property type="entry name" value="Peptidase_S12_Pab87-rel_C"/>
</dbReference>
<dbReference type="EMBL" id="WHUG01000015">
    <property type="protein sequence ID" value="MQA41746.1"/>
    <property type="molecule type" value="Genomic_DNA"/>
</dbReference>
<name>A0A6A7N9J4_9BURK</name>
<feature type="domain" description="Peptidase S12 Pab87-related C-terminal" evidence="2">
    <location>
        <begin position="23"/>
        <end position="99"/>
    </location>
</feature>
<protein>
    <submittedName>
        <fullName evidence="3">DUF3471 domain-containing protein</fullName>
    </submittedName>
</protein>
<evidence type="ECO:0000256" key="1">
    <source>
        <dbReference type="SAM" id="SignalP"/>
    </source>
</evidence>
<dbReference type="Proteomes" id="UP000440498">
    <property type="component" value="Unassembled WGS sequence"/>
</dbReference>
<feature type="chain" id="PRO_5025449396" evidence="1">
    <location>
        <begin position="21"/>
        <end position="109"/>
    </location>
</feature>
<reference evidence="3 4" key="1">
    <citation type="submission" date="2019-10" db="EMBL/GenBank/DDBJ databases">
        <title>Two novel species isolated from a subtropical stream in China.</title>
        <authorList>
            <person name="Lu H."/>
        </authorList>
    </citation>
    <scope>NUCLEOTIDE SEQUENCE [LARGE SCALE GENOMIC DNA]</scope>
    <source>
        <strain evidence="3 4">FT29W</strain>
    </source>
</reference>
<dbReference type="Pfam" id="PF11954">
    <property type="entry name" value="DUF3471"/>
    <property type="match status" value="1"/>
</dbReference>
<evidence type="ECO:0000259" key="2">
    <source>
        <dbReference type="Pfam" id="PF11954"/>
    </source>
</evidence>
<keyword evidence="4" id="KW-1185">Reference proteome</keyword>
<evidence type="ECO:0000313" key="3">
    <source>
        <dbReference type="EMBL" id="MQA41746.1"/>
    </source>
</evidence>
<comment type="caution">
    <text evidence="3">The sequence shown here is derived from an EMBL/GenBank/DDBJ whole genome shotgun (WGS) entry which is preliminary data.</text>
</comment>
<sequence>MRTFMWALALCCCAPCVAGATEKPAQTIELQDFKGQYDLADGRLLTVTERSKKLYAQIGGAPAVELEAVGKGVFITRWGGIRVEFDQRDNGSVAGVRLHGPEQVARRQD</sequence>
<keyword evidence="1" id="KW-0732">Signal</keyword>